<dbReference type="RefSeq" id="WP_072837994.1">
    <property type="nucleotide sequence ID" value="NZ_FQVF01000002.1"/>
</dbReference>
<evidence type="ECO:0000313" key="9">
    <source>
        <dbReference type="EMBL" id="SHE47045.1"/>
    </source>
</evidence>
<keyword evidence="6 7" id="KW-0472">Membrane</keyword>
<dbReference type="AlphaFoldDB" id="A0A1M4TRM7"/>
<dbReference type="SUPFAM" id="SSF161098">
    <property type="entry name" value="MetI-like"/>
    <property type="match status" value="1"/>
</dbReference>
<dbReference type="STRING" id="1122206.SAMN02745753_00357"/>
<dbReference type="Pfam" id="PF00528">
    <property type="entry name" value="BPD_transp_1"/>
    <property type="match status" value="1"/>
</dbReference>
<evidence type="ECO:0000256" key="4">
    <source>
        <dbReference type="ARBA" id="ARBA00022692"/>
    </source>
</evidence>
<sequence>MLIFLLRRVMQACFVMIIISLISFAIQDKLGDPVQQMVGMSVSQDERNQIRNELGLNDGFFLQYWRFAEGAIHGDLGTSYYYKEPALDVILEKLPATLELAFCSILLVILVATPCGVLAAIKPKHILSRLLMIISSIGLSVPIFIVAILMVYIFSIELNMAPSFGRGQTVEIFGLWESGLFTKDGLKHLLLPSLTLAIALMPIFVRLIRAEMMEVLQSEYIRFAWSKGLSARRIYFKHALKNTMLPVITVGGIQAGTLVAYTILTETIFQWPGMGFLFMDAVSRVDTPLVSAYLIVVGGIFVITNTFVDLIYGLVNPTVRLASHGL</sequence>
<feature type="transmembrane region" description="Helical" evidence="7">
    <location>
        <begin position="292"/>
        <end position="315"/>
    </location>
</feature>
<dbReference type="Pfam" id="PF19300">
    <property type="entry name" value="BPD_transp_1_N"/>
    <property type="match status" value="1"/>
</dbReference>
<dbReference type="PROSITE" id="PS50928">
    <property type="entry name" value="ABC_TM1"/>
    <property type="match status" value="1"/>
</dbReference>
<comment type="subcellular location">
    <subcellularLocation>
        <location evidence="1 7">Cell membrane</location>
        <topology evidence="1 7">Multi-pass membrane protein</topology>
    </subcellularLocation>
</comment>
<dbReference type="PANTHER" id="PTHR43163">
    <property type="entry name" value="DIPEPTIDE TRANSPORT SYSTEM PERMEASE PROTEIN DPPB-RELATED"/>
    <property type="match status" value="1"/>
</dbReference>
<dbReference type="InterPro" id="IPR000515">
    <property type="entry name" value="MetI-like"/>
</dbReference>
<evidence type="ECO:0000256" key="1">
    <source>
        <dbReference type="ARBA" id="ARBA00004651"/>
    </source>
</evidence>
<name>A0A1M4TRM7_9GAMM</name>
<proteinExistence type="inferred from homology"/>
<comment type="similarity">
    <text evidence="7">Belongs to the binding-protein-dependent transport system permease family.</text>
</comment>
<gene>
    <name evidence="9" type="ORF">SAMN02745753_00357</name>
</gene>
<evidence type="ECO:0000313" key="10">
    <source>
        <dbReference type="Proteomes" id="UP000184517"/>
    </source>
</evidence>
<keyword evidence="5 7" id="KW-1133">Transmembrane helix</keyword>
<feature type="transmembrane region" description="Helical" evidence="7">
    <location>
        <begin position="9"/>
        <end position="27"/>
    </location>
</feature>
<dbReference type="GO" id="GO:0055085">
    <property type="term" value="P:transmembrane transport"/>
    <property type="evidence" value="ECO:0007669"/>
    <property type="project" value="InterPro"/>
</dbReference>
<evidence type="ECO:0000256" key="5">
    <source>
        <dbReference type="ARBA" id="ARBA00022989"/>
    </source>
</evidence>
<feature type="transmembrane region" description="Helical" evidence="7">
    <location>
        <begin position="98"/>
        <end position="121"/>
    </location>
</feature>
<reference evidence="10" key="1">
    <citation type="submission" date="2016-11" db="EMBL/GenBank/DDBJ databases">
        <authorList>
            <person name="Varghese N."/>
            <person name="Submissions S."/>
        </authorList>
    </citation>
    <scope>NUCLEOTIDE SEQUENCE [LARGE SCALE GENOMIC DNA]</scope>
    <source>
        <strain evidence="10">DSM 16579</strain>
    </source>
</reference>
<dbReference type="Gene3D" id="1.10.3720.10">
    <property type="entry name" value="MetI-like"/>
    <property type="match status" value="1"/>
</dbReference>
<dbReference type="Proteomes" id="UP000184517">
    <property type="component" value="Unassembled WGS sequence"/>
</dbReference>
<feature type="transmembrane region" description="Helical" evidence="7">
    <location>
        <begin position="130"/>
        <end position="154"/>
    </location>
</feature>
<dbReference type="InterPro" id="IPR035906">
    <property type="entry name" value="MetI-like_sf"/>
</dbReference>
<organism evidence="9 10">
    <name type="scientific">Marinomonas polaris DSM 16579</name>
    <dbReference type="NCBI Taxonomy" id="1122206"/>
    <lineage>
        <taxon>Bacteria</taxon>
        <taxon>Pseudomonadati</taxon>
        <taxon>Pseudomonadota</taxon>
        <taxon>Gammaproteobacteria</taxon>
        <taxon>Oceanospirillales</taxon>
        <taxon>Oceanospirillaceae</taxon>
        <taxon>Marinomonas</taxon>
    </lineage>
</organism>
<feature type="domain" description="ABC transmembrane type-1" evidence="8">
    <location>
        <begin position="94"/>
        <end position="312"/>
    </location>
</feature>
<feature type="transmembrane region" description="Helical" evidence="7">
    <location>
        <begin position="189"/>
        <end position="208"/>
    </location>
</feature>
<dbReference type="InterPro" id="IPR045621">
    <property type="entry name" value="BPD_transp_1_N"/>
</dbReference>
<accession>A0A1M4TRM7</accession>
<feature type="transmembrane region" description="Helical" evidence="7">
    <location>
        <begin position="243"/>
        <end position="264"/>
    </location>
</feature>
<keyword evidence="10" id="KW-1185">Reference proteome</keyword>
<keyword evidence="3" id="KW-1003">Cell membrane</keyword>
<evidence type="ECO:0000256" key="3">
    <source>
        <dbReference type="ARBA" id="ARBA00022475"/>
    </source>
</evidence>
<dbReference type="EMBL" id="FQVF01000002">
    <property type="protein sequence ID" value="SHE47045.1"/>
    <property type="molecule type" value="Genomic_DNA"/>
</dbReference>
<protein>
    <submittedName>
        <fullName evidence="9">Peptide/nickel transport system permease protein</fullName>
    </submittedName>
</protein>
<dbReference type="OrthoDB" id="9805855at2"/>
<dbReference type="GO" id="GO:0005886">
    <property type="term" value="C:plasma membrane"/>
    <property type="evidence" value="ECO:0007669"/>
    <property type="project" value="UniProtKB-SubCell"/>
</dbReference>
<evidence type="ECO:0000259" key="8">
    <source>
        <dbReference type="PROSITE" id="PS50928"/>
    </source>
</evidence>
<keyword evidence="4 7" id="KW-0812">Transmembrane</keyword>
<dbReference type="PANTHER" id="PTHR43163:SF2">
    <property type="entry name" value="ABC TRANSPORTER PERMEASE PROTEIN"/>
    <property type="match status" value="1"/>
</dbReference>
<dbReference type="CDD" id="cd06261">
    <property type="entry name" value="TM_PBP2"/>
    <property type="match status" value="1"/>
</dbReference>
<evidence type="ECO:0000256" key="7">
    <source>
        <dbReference type="RuleBase" id="RU363032"/>
    </source>
</evidence>
<evidence type="ECO:0000256" key="6">
    <source>
        <dbReference type="ARBA" id="ARBA00023136"/>
    </source>
</evidence>
<evidence type="ECO:0000256" key="2">
    <source>
        <dbReference type="ARBA" id="ARBA00022448"/>
    </source>
</evidence>
<keyword evidence="2 7" id="KW-0813">Transport</keyword>